<gene>
    <name evidence="1" type="ORF">POCULU_LOCUS4012</name>
</gene>
<dbReference type="EMBL" id="CAJVPJ010000487">
    <property type="protein sequence ID" value="CAG8530020.1"/>
    <property type="molecule type" value="Genomic_DNA"/>
</dbReference>
<dbReference type="PANTHER" id="PTHR48171">
    <property type="entry name" value="DUF946 FAMILY PROTEIN"/>
    <property type="match status" value="1"/>
</dbReference>
<organism evidence="1 2">
    <name type="scientific">Paraglomus occultum</name>
    <dbReference type="NCBI Taxonomy" id="144539"/>
    <lineage>
        <taxon>Eukaryota</taxon>
        <taxon>Fungi</taxon>
        <taxon>Fungi incertae sedis</taxon>
        <taxon>Mucoromycota</taxon>
        <taxon>Glomeromycotina</taxon>
        <taxon>Glomeromycetes</taxon>
        <taxon>Paraglomerales</taxon>
        <taxon>Paraglomeraceae</taxon>
        <taxon>Paraglomus</taxon>
    </lineage>
</organism>
<evidence type="ECO:0000313" key="2">
    <source>
        <dbReference type="Proteomes" id="UP000789572"/>
    </source>
</evidence>
<keyword evidence="2" id="KW-1185">Reference proteome</keyword>
<dbReference type="Pfam" id="PF06101">
    <property type="entry name" value="Vps62"/>
    <property type="match status" value="1"/>
</dbReference>
<dbReference type="PANTHER" id="PTHR48171:SF1">
    <property type="entry name" value="VACUOLAR PROTEIN SORTING-ASSOCIATED PROTEIN 62"/>
    <property type="match status" value="1"/>
</dbReference>
<dbReference type="OrthoDB" id="188042at2759"/>
<name>A0A9N9FEE6_9GLOM</name>
<evidence type="ECO:0000313" key="1">
    <source>
        <dbReference type="EMBL" id="CAG8530020.1"/>
    </source>
</evidence>
<proteinExistence type="predicted"/>
<dbReference type="AlphaFoldDB" id="A0A9N9FEE6"/>
<dbReference type="Proteomes" id="UP000789572">
    <property type="component" value="Unassembled WGS sequence"/>
</dbReference>
<sequence>MESEGSFVITVEQAAKFAPIVTFSPWEKFFPCSIEWILTNSTLHDKNSPTFIVENPTQNDLAKYYQKNYYLKINNSFNIRKGQPIKNNKVIAPMYVCAQEWDNFIVITYNMLYAYQGGQTVRFVSAFNNFNCIVNDYGSHQGDLERCTVRVTKDFTKVLSVGFTHHGDTSYYPFGSYESIDNHPIVRVALNSHACYPHQGNGDWITLQENEVIKTGFDIIDVISYEGKPGNVEWRPFELGDEQYNTYVKATDVDGTDLDSSDSSLVSAIATVADRMLSDDYKKGNGPEALGDCAFIYVKAKKTSGAMNFDIGYTQYNTRRYTPPSVIFSKDKFHMYFVDFEGDGLMHIVSNDGIYWETATPYHPDIRLSGGPAAWVHDEKVHIVLRDGDGNGLLYFVSDDGGYNFHGGHPFYLGVNIDGQPSVAINEQGVTIVVAVGHDYTGIMQAVWIPAKGWSNKYIEYNTNSNVPPGIVWHKDNWFPADPFHLEIKLSAGPCPFVHGDRLHILFREFEGNDICHSFSKDDGNTFEDPYYIGQKCDGQPQVTIGNKGQILIVCVNAEGNGMMRAIHC</sequence>
<reference evidence="1" key="1">
    <citation type="submission" date="2021-06" db="EMBL/GenBank/DDBJ databases">
        <authorList>
            <person name="Kallberg Y."/>
            <person name="Tangrot J."/>
            <person name="Rosling A."/>
        </authorList>
    </citation>
    <scope>NUCLEOTIDE SEQUENCE</scope>
    <source>
        <strain evidence="1">IA702</strain>
    </source>
</reference>
<comment type="caution">
    <text evidence="1">The sequence shown here is derived from an EMBL/GenBank/DDBJ whole genome shotgun (WGS) entry which is preliminary data.</text>
</comment>
<protein>
    <submittedName>
        <fullName evidence="1">4810_t:CDS:1</fullName>
    </submittedName>
</protein>
<dbReference type="SUPFAM" id="SSF89372">
    <property type="entry name" value="Fucose-specific lectin"/>
    <property type="match status" value="1"/>
</dbReference>
<dbReference type="InterPro" id="IPR009291">
    <property type="entry name" value="Vps62"/>
</dbReference>
<accession>A0A9N9FEE6</accession>